<organism evidence="1 2">
    <name type="scientific">Massilicoli timonensis</name>
    <dbReference type="NCBI Taxonomy" id="2015901"/>
    <lineage>
        <taxon>Bacteria</taxon>
        <taxon>Bacillati</taxon>
        <taxon>Bacillota</taxon>
        <taxon>Erysipelotrichia</taxon>
        <taxon>Erysipelotrichales</taxon>
        <taxon>Erysipelotrichaceae</taxon>
        <taxon>Massilicoli</taxon>
    </lineage>
</organism>
<dbReference type="SUPFAM" id="SSF51735">
    <property type="entry name" value="NAD(P)-binding Rossmann-fold domains"/>
    <property type="match status" value="1"/>
</dbReference>
<evidence type="ECO:0008006" key="3">
    <source>
        <dbReference type="Google" id="ProtNLM"/>
    </source>
</evidence>
<dbReference type="EMBL" id="JANGCH010000004">
    <property type="protein sequence ID" value="MCQ5121489.1"/>
    <property type="molecule type" value="Genomic_DNA"/>
</dbReference>
<comment type="caution">
    <text evidence="1">The sequence shown here is derived from an EMBL/GenBank/DDBJ whole genome shotgun (WGS) entry which is preliminary data.</text>
</comment>
<dbReference type="Gene3D" id="3.40.50.720">
    <property type="entry name" value="NAD(P)-binding Rossmann-like Domain"/>
    <property type="match status" value="1"/>
</dbReference>
<proteinExistence type="predicted"/>
<name>A0ABT1SJU4_9FIRM</name>
<sequence>MKVVVMGSDYRMREVYYRFASYVETILINETSDLHAIKGFDVLVLPVRAVDAQGNLCFPNTLVKSDEAFWKQAEKGMIFAGSRCPFLDQLDNQIYYYMEEEALKKQNAILTAEGILYYMIDHTATSIFALKVDIIGKGICGSAFGTLLRQLGIRHRYVRRAVQGEDEITIEAWKQSKAGDVVIITAPVEIIDEAWLYAQQHHPLLIDIASGKVVDAHTAGKLGFPYVKALGIPSIFAAKSAGNILFEWIWGKVHEE</sequence>
<dbReference type="Proteomes" id="UP001524435">
    <property type="component" value="Unassembled WGS sequence"/>
</dbReference>
<evidence type="ECO:0000313" key="2">
    <source>
        <dbReference type="Proteomes" id="UP001524435"/>
    </source>
</evidence>
<evidence type="ECO:0000313" key="1">
    <source>
        <dbReference type="EMBL" id="MCQ5121489.1"/>
    </source>
</evidence>
<dbReference type="InterPro" id="IPR036291">
    <property type="entry name" value="NAD(P)-bd_dom_sf"/>
</dbReference>
<accession>A0ABT1SJU4</accession>
<gene>
    <name evidence="1" type="ORF">NE663_04355</name>
</gene>
<protein>
    <recommendedName>
        <fullName evidence="3">Dipicolinate synthase subunit A</fullName>
    </recommendedName>
</protein>
<keyword evidence="2" id="KW-1185">Reference proteome</keyword>
<dbReference type="RefSeq" id="WP_178200014.1">
    <property type="nucleotide sequence ID" value="NZ_CALVCM010000071.1"/>
</dbReference>
<reference evidence="1 2" key="1">
    <citation type="submission" date="2022-06" db="EMBL/GenBank/DDBJ databases">
        <title>Isolation of gut microbiota from human fecal samples.</title>
        <authorList>
            <person name="Pamer E.G."/>
            <person name="Barat B."/>
            <person name="Waligurski E."/>
            <person name="Medina S."/>
            <person name="Paddock L."/>
            <person name="Mostad J."/>
        </authorList>
    </citation>
    <scope>NUCLEOTIDE SEQUENCE [LARGE SCALE GENOMIC DNA]</scope>
    <source>
        <strain evidence="1 2">DFI.6.1</strain>
    </source>
</reference>